<organism evidence="2 3">
    <name type="scientific">Hibiscus trionum</name>
    <name type="common">Flower of an hour</name>
    <dbReference type="NCBI Taxonomy" id="183268"/>
    <lineage>
        <taxon>Eukaryota</taxon>
        <taxon>Viridiplantae</taxon>
        <taxon>Streptophyta</taxon>
        <taxon>Embryophyta</taxon>
        <taxon>Tracheophyta</taxon>
        <taxon>Spermatophyta</taxon>
        <taxon>Magnoliopsida</taxon>
        <taxon>eudicotyledons</taxon>
        <taxon>Gunneridae</taxon>
        <taxon>Pentapetalae</taxon>
        <taxon>rosids</taxon>
        <taxon>malvids</taxon>
        <taxon>Malvales</taxon>
        <taxon>Malvaceae</taxon>
        <taxon>Malvoideae</taxon>
        <taxon>Hibiscus</taxon>
    </lineage>
</organism>
<reference evidence="2" key="1">
    <citation type="submission" date="2023-05" db="EMBL/GenBank/DDBJ databases">
        <title>Genome and transcriptome analyses reveal genes involved in the formation of fine ridges on petal epidermal cells in Hibiscus trionum.</title>
        <authorList>
            <person name="Koshimizu S."/>
            <person name="Masuda S."/>
            <person name="Ishii T."/>
            <person name="Shirasu K."/>
            <person name="Hoshino A."/>
            <person name="Arita M."/>
        </authorList>
    </citation>
    <scope>NUCLEOTIDE SEQUENCE</scope>
    <source>
        <strain evidence="2">Hamamatsu line</strain>
    </source>
</reference>
<dbReference type="EMBL" id="BSYR01000035">
    <property type="protein sequence ID" value="GMJ02160.1"/>
    <property type="molecule type" value="Genomic_DNA"/>
</dbReference>
<dbReference type="AlphaFoldDB" id="A0A9W7IUA0"/>
<feature type="compositionally biased region" description="Basic residues" evidence="1">
    <location>
        <begin position="36"/>
        <end position="45"/>
    </location>
</feature>
<name>A0A9W7IUA0_HIBTR</name>
<proteinExistence type="predicted"/>
<keyword evidence="3" id="KW-1185">Reference proteome</keyword>
<gene>
    <name evidence="2" type="ORF">HRI_003885200</name>
</gene>
<evidence type="ECO:0000256" key="1">
    <source>
        <dbReference type="SAM" id="MobiDB-lite"/>
    </source>
</evidence>
<feature type="region of interest" description="Disordered" evidence="1">
    <location>
        <begin position="22"/>
        <end position="52"/>
    </location>
</feature>
<accession>A0A9W7IUA0</accession>
<evidence type="ECO:0000313" key="3">
    <source>
        <dbReference type="Proteomes" id="UP001165190"/>
    </source>
</evidence>
<evidence type="ECO:0000313" key="2">
    <source>
        <dbReference type="EMBL" id="GMJ02160.1"/>
    </source>
</evidence>
<feature type="compositionally biased region" description="Basic residues" evidence="1">
    <location>
        <begin position="77"/>
        <end position="89"/>
    </location>
</feature>
<feature type="compositionally biased region" description="Polar residues" evidence="1">
    <location>
        <begin position="104"/>
        <end position="116"/>
    </location>
</feature>
<dbReference type="Proteomes" id="UP001165190">
    <property type="component" value="Unassembled WGS sequence"/>
</dbReference>
<comment type="caution">
    <text evidence="2">The sequence shown here is derived from an EMBL/GenBank/DDBJ whole genome shotgun (WGS) entry which is preliminary data.</text>
</comment>
<sequence>MGVQRIGKSDVVVTKTDAANKALMGSLGPDGAGHRTPSKYRRKSLPGHVEPNPAVVAEMEVDEATLSVVRDRYDPGRKHKRKEHSKHYPSSHANRSRSDADLVNPSSNMTTTTTDSAEAVGQPRPTH</sequence>
<protein>
    <submittedName>
        <fullName evidence="2">Uncharacterized protein</fullName>
    </submittedName>
</protein>
<feature type="region of interest" description="Disordered" evidence="1">
    <location>
        <begin position="69"/>
        <end position="127"/>
    </location>
</feature>